<dbReference type="EMBL" id="UFTJ01000002">
    <property type="protein sequence ID" value="SSZ55864.1"/>
    <property type="molecule type" value="Genomic_DNA"/>
</dbReference>
<dbReference type="InterPro" id="IPR025460">
    <property type="entry name" value="DUF4280"/>
</dbReference>
<keyword evidence="1" id="KW-1133">Transmembrane helix</keyword>
<dbReference type="Pfam" id="PF14107">
    <property type="entry name" value="DUF4280"/>
    <property type="match status" value="1"/>
</dbReference>
<evidence type="ECO:0000313" key="2">
    <source>
        <dbReference type="EMBL" id="SSZ55864.1"/>
    </source>
</evidence>
<feature type="transmembrane region" description="Helical" evidence="1">
    <location>
        <begin position="69"/>
        <end position="102"/>
    </location>
</feature>
<sequence length="380" mass="41055">MAQSYIPEGTMLVCTEMKSPMDNTIISSRNNPDVFKESKRVLLLTEKDFKLEKAFVCNINSKFWGGLRALCAVVAIGAFAIATVATGGLLLVAVGVAVAAVGVSTFASVKEIAHDCDITLQSKWINVHDTVKINGSFALLQNSKMICKKGGALTMVVDPVLARAAAQKIAANNQTEYNAHLNSQMIQGALFVLSAGGDPRNLAFGFPLTIYNYTTGEKGKQDKRTEEIESRITNPYYQTTRDSTGKVLLEGTIQAGRDAAIGSYFELGYNPALLSSAMNNATIIRAYPSVVNASMRSAYPTAALRLNSSLYLAVARKSFNPELGKGVLKGFGWGMAGVAVDAGFDIYENSLYDDTLRYFIDVLSYENEKSKGINIIAKTK</sequence>
<gene>
    <name evidence="2" type="ORF">NCTC11661_01263</name>
</gene>
<protein>
    <recommendedName>
        <fullName evidence="4">DUF4280 domain-containing protein</fullName>
    </recommendedName>
</protein>
<keyword evidence="1" id="KW-0472">Membrane</keyword>
<organism evidence="2 3">
    <name type="scientific">Bergeyella zoohelcum</name>
    <dbReference type="NCBI Taxonomy" id="1015"/>
    <lineage>
        <taxon>Bacteria</taxon>
        <taxon>Pseudomonadati</taxon>
        <taxon>Bacteroidota</taxon>
        <taxon>Flavobacteriia</taxon>
        <taxon>Flavobacteriales</taxon>
        <taxon>Weeksellaceae</taxon>
        <taxon>Bergeyella</taxon>
    </lineage>
</organism>
<proteinExistence type="predicted"/>
<keyword evidence="1" id="KW-0812">Transmembrane</keyword>
<accession>A0A376C1H5</accession>
<dbReference type="AlphaFoldDB" id="A0A376C1H5"/>
<dbReference type="RefSeq" id="WP_002688799.1">
    <property type="nucleotide sequence ID" value="NZ_UFTJ01000002.1"/>
</dbReference>
<evidence type="ECO:0000256" key="1">
    <source>
        <dbReference type="SAM" id="Phobius"/>
    </source>
</evidence>
<reference evidence="2 3" key="1">
    <citation type="submission" date="2018-06" db="EMBL/GenBank/DDBJ databases">
        <authorList>
            <consortium name="Pathogen Informatics"/>
            <person name="Doyle S."/>
        </authorList>
    </citation>
    <scope>NUCLEOTIDE SEQUENCE [LARGE SCALE GENOMIC DNA]</scope>
    <source>
        <strain evidence="2 3">NCTC11661</strain>
    </source>
</reference>
<name>A0A376C1H5_9FLAO</name>
<dbReference type="Proteomes" id="UP000255515">
    <property type="component" value="Unassembled WGS sequence"/>
</dbReference>
<evidence type="ECO:0000313" key="3">
    <source>
        <dbReference type="Proteomes" id="UP000255515"/>
    </source>
</evidence>
<evidence type="ECO:0008006" key="4">
    <source>
        <dbReference type="Google" id="ProtNLM"/>
    </source>
</evidence>